<feature type="coiled-coil region" evidence="4">
    <location>
        <begin position="379"/>
        <end position="447"/>
    </location>
</feature>
<feature type="domain" description="Rad50/SbcC-type AAA" evidence="6">
    <location>
        <begin position="5"/>
        <end position="141"/>
    </location>
</feature>
<dbReference type="InterPro" id="IPR038729">
    <property type="entry name" value="Rad50/SbcC_AAA"/>
</dbReference>
<comment type="subunit">
    <text evidence="2">Heterodimer of SbcC and SbcD.</text>
</comment>
<dbReference type="RefSeq" id="WP_280117708.1">
    <property type="nucleotide sequence ID" value="NZ_CP023693.1"/>
</dbReference>
<evidence type="ECO:0000256" key="2">
    <source>
        <dbReference type="ARBA" id="ARBA00011322"/>
    </source>
</evidence>
<evidence type="ECO:0000313" key="7">
    <source>
        <dbReference type="EMBL" id="QEV30916.1"/>
    </source>
</evidence>
<evidence type="ECO:0000259" key="6">
    <source>
        <dbReference type="Pfam" id="PF13476"/>
    </source>
</evidence>
<feature type="region of interest" description="Disordered" evidence="5">
    <location>
        <begin position="604"/>
        <end position="644"/>
    </location>
</feature>
<accession>A0ABX6BAF5</accession>
<dbReference type="InterPro" id="IPR027417">
    <property type="entry name" value="P-loop_NTPase"/>
</dbReference>
<evidence type="ECO:0000256" key="3">
    <source>
        <dbReference type="ARBA" id="ARBA00013368"/>
    </source>
</evidence>
<dbReference type="Pfam" id="PF13558">
    <property type="entry name" value="SbcC_Walker_B"/>
    <property type="match status" value="1"/>
</dbReference>
<evidence type="ECO:0000256" key="1">
    <source>
        <dbReference type="ARBA" id="ARBA00006930"/>
    </source>
</evidence>
<sequence length="1068" mass="115152">MKIGKLTVQGMRSYTHVVTIDFTGKGLLAVLGDTGEGKSTIREAIVFALFGTSSWASSAAGLISRGVASMHVSLEFELGDRLYSVRRIEYEDPDKRPRAVLERVSPDAESMRVDNKKQVNKAIVGLLGMERDGFIATFMPRQGDYAVLLQATPAVRTGILRHLFGITSLEHVRDNAKTRLDRLEPQIFQARAARGDLGKDPRATAERAALDVERTRKTAHSRGERLSVLREAQTRTAGRCRHLRDVEKAAQLLKGRAVPDAGATLASLLLTDRELDGEIAAKDAAGRELILQLDTAQSALAACAQEGDTLPVLHGAFAVLSRMPDRMASLDTLQQRWEQEQQQHAENQREHAQARQALADRAMANAELAEAAAGARIFADQAGALRERLQEAVREALQEAASVATQLQLHQAALKAVEEHRQRCSALEDTREELSSALAAAREHRAAAERGEAAHTAGSGLAPGEDCTVCARPLPDGFTPPAPLDGKALGRAKRAAVKSGKAVEEAVVAEAQAVGELKAAQETVGKCRSAHQVAVQRTRTALLGVRELAGALKAGCSPATAAVLDALHGQAKTEADVLSQGEPVSRQRITLRVSTLVQPLLDAESEARSGHTSTEAALAAAQAEHDAAKTELKRQRGRLQREGKRVEGLGQQYDSELQAMLAEIAGLPASVRPAQTGPDALPALDGITAAVNAAGLRLEQLEKITQERDGIRQALAVHTASRQALDERRRRSVETPARQLVKQLERWADAAQDAAGLVEGESVTLPAAPDGADLAAVESYRLSLESRGRDLAEALRQEAQQARDEVLAFEKELVRQGAEPENAMDAAPGFYVPSQGDLLDPSVLKPLINKTDQAHAAYERAKDDLRIARSRIPHADALDAAIKAGEQQAELWRSVRKLLTDGKFIGHLVEQRTHALLHHASRNLEQISGGSYAFTGSFEIVDCAIGHARDPRTLSGGESFQASLALALALVEMNSRSRGQGRLKTLFLDEGFGSLDAENLDQALSVLSRKMAPDATVVVISHMYPVADVIDDILHITKSATGSTATWLSPEERTRIIHDGLQRMLHTM</sequence>
<organism evidence="7 8">
    <name type="scientific">Streptomyces cinereoruber</name>
    <dbReference type="NCBI Taxonomy" id="67260"/>
    <lineage>
        <taxon>Bacteria</taxon>
        <taxon>Bacillati</taxon>
        <taxon>Actinomycetota</taxon>
        <taxon>Actinomycetes</taxon>
        <taxon>Kitasatosporales</taxon>
        <taxon>Streptomycetaceae</taxon>
        <taxon>Streptomyces</taxon>
    </lineage>
</organism>
<dbReference type="Pfam" id="PF13476">
    <property type="entry name" value="AAA_23"/>
    <property type="match status" value="1"/>
</dbReference>
<proteinExistence type="inferred from homology"/>
<evidence type="ECO:0000256" key="4">
    <source>
        <dbReference type="SAM" id="Coils"/>
    </source>
</evidence>
<protein>
    <recommendedName>
        <fullName evidence="3">Nuclease SbcCD subunit C</fullName>
    </recommendedName>
</protein>
<keyword evidence="4" id="KW-0175">Coiled coil</keyword>
<keyword evidence="8" id="KW-1185">Reference proteome</keyword>
<gene>
    <name evidence="7" type="ORF">CP977_00830</name>
</gene>
<dbReference type="SUPFAM" id="SSF52540">
    <property type="entry name" value="P-loop containing nucleoside triphosphate hydrolases"/>
    <property type="match status" value="1"/>
</dbReference>
<dbReference type="PANTHER" id="PTHR32114:SF2">
    <property type="entry name" value="ABC TRANSPORTER ABCH.3"/>
    <property type="match status" value="1"/>
</dbReference>
<reference evidence="7 8" key="1">
    <citation type="submission" date="2017-09" db="EMBL/GenBank/DDBJ databases">
        <authorList>
            <person name="Lee N."/>
            <person name="Cho B.-K."/>
        </authorList>
    </citation>
    <scope>NUCLEOTIDE SEQUENCE [LARGE SCALE GENOMIC DNA]</scope>
    <source>
        <strain evidence="7 8">ATCC 19740</strain>
    </source>
</reference>
<dbReference type="GeneID" id="95452340"/>
<dbReference type="Proteomes" id="UP000326029">
    <property type="component" value="Chromosome"/>
</dbReference>
<dbReference type="Gene3D" id="3.40.50.300">
    <property type="entry name" value="P-loop containing nucleotide triphosphate hydrolases"/>
    <property type="match status" value="2"/>
</dbReference>
<dbReference type="PANTHER" id="PTHR32114">
    <property type="entry name" value="ABC TRANSPORTER ABCH.3"/>
    <property type="match status" value="1"/>
</dbReference>
<dbReference type="EMBL" id="CP023693">
    <property type="protein sequence ID" value="QEV30916.1"/>
    <property type="molecule type" value="Genomic_DNA"/>
</dbReference>
<evidence type="ECO:0000313" key="8">
    <source>
        <dbReference type="Proteomes" id="UP000326029"/>
    </source>
</evidence>
<comment type="similarity">
    <text evidence="1">Belongs to the SMC family. SbcC subfamily.</text>
</comment>
<evidence type="ECO:0000256" key="5">
    <source>
        <dbReference type="SAM" id="MobiDB-lite"/>
    </source>
</evidence>
<feature type="compositionally biased region" description="Basic and acidic residues" evidence="5">
    <location>
        <begin position="623"/>
        <end position="644"/>
    </location>
</feature>
<name>A0ABX6BAF5_9ACTN</name>